<proteinExistence type="predicted"/>
<accession>A0A8S5LL14</accession>
<sequence length="78" mass="8911">MILPRLCINDSKCRVELYDPKEPNNTIIYLNNQSPDVITDLFANMLYMALENYDDGYEVGYDDAIQDMEEGGGLDVEI</sequence>
<evidence type="ECO:0000313" key="1">
    <source>
        <dbReference type="EMBL" id="DAD70788.1"/>
    </source>
</evidence>
<reference evidence="1" key="1">
    <citation type="journal article" date="2021" name="Proc. Natl. Acad. Sci. U.S.A.">
        <title>A Catalog of Tens of Thousands of Viruses from Human Metagenomes Reveals Hidden Associations with Chronic Diseases.</title>
        <authorList>
            <person name="Tisza M.J."/>
            <person name="Buck C.B."/>
        </authorList>
    </citation>
    <scope>NUCLEOTIDE SEQUENCE</scope>
    <source>
        <strain evidence="1">CtKcB20</strain>
    </source>
</reference>
<name>A0A8S5LL14_9CAUD</name>
<dbReference type="EMBL" id="BK015870">
    <property type="protein sequence ID" value="DAD70788.1"/>
    <property type="molecule type" value="Genomic_DNA"/>
</dbReference>
<organism evidence="1">
    <name type="scientific">Siphoviridae sp. ctKcB20</name>
    <dbReference type="NCBI Taxonomy" id="2827568"/>
    <lineage>
        <taxon>Viruses</taxon>
        <taxon>Duplodnaviria</taxon>
        <taxon>Heunggongvirae</taxon>
        <taxon>Uroviricota</taxon>
        <taxon>Caudoviricetes</taxon>
    </lineage>
</organism>
<protein>
    <submittedName>
        <fullName evidence="1">Uncharacterized protein</fullName>
    </submittedName>
</protein>